<evidence type="ECO:0000313" key="2">
    <source>
        <dbReference type="Proteomes" id="UP000198876"/>
    </source>
</evidence>
<name>A0A1I2PMK4_9EURY</name>
<organism evidence="1 2">
    <name type="scientific">Halopelagius inordinatus</name>
    <dbReference type="NCBI Taxonomy" id="553467"/>
    <lineage>
        <taxon>Archaea</taxon>
        <taxon>Methanobacteriati</taxon>
        <taxon>Methanobacteriota</taxon>
        <taxon>Stenosarchaea group</taxon>
        <taxon>Halobacteria</taxon>
        <taxon>Halobacteriales</taxon>
        <taxon>Haloferacaceae</taxon>
    </lineage>
</organism>
<proteinExistence type="predicted"/>
<protein>
    <submittedName>
        <fullName evidence="1">Uncharacterized protein</fullName>
    </submittedName>
</protein>
<reference evidence="2" key="1">
    <citation type="submission" date="2016-10" db="EMBL/GenBank/DDBJ databases">
        <authorList>
            <person name="Varghese N."/>
            <person name="Submissions S."/>
        </authorList>
    </citation>
    <scope>NUCLEOTIDE SEQUENCE [LARGE SCALE GENOMIC DNA]</scope>
    <source>
        <strain evidence="2">CGMCC 1.7739</strain>
    </source>
</reference>
<gene>
    <name evidence="1" type="ORF">SAMN04488063_1660</name>
</gene>
<keyword evidence="2" id="KW-1185">Reference proteome</keyword>
<dbReference type="STRING" id="553467.SAMN04488063_1660"/>
<sequence>MSGGPSDQNSERIGSDYGATLRFLRQIAIYRRIPTKHNIPWGINHSISRKVFLKLKQLRIHDQVNNCIRMSLDSDTPVPSDRQIR</sequence>
<dbReference type="EMBL" id="FOOQ01000001">
    <property type="protein sequence ID" value="SFG17465.1"/>
    <property type="molecule type" value="Genomic_DNA"/>
</dbReference>
<accession>A0A1I2PMK4</accession>
<evidence type="ECO:0000313" key="1">
    <source>
        <dbReference type="EMBL" id="SFG17465.1"/>
    </source>
</evidence>
<dbReference type="Proteomes" id="UP000198876">
    <property type="component" value="Unassembled WGS sequence"/>
</dbReference>
<dbReference type="AlphaFoldDB" id="A0A1I2PMK4"/>